<feature type="transmembrane region" description="Helical" evidence="1">
    <location>
        <begin position="6"/>
        <end position="29"/>
    </location>
</feature>
<feature type="transmembrane region" description="Helical" evidence="1">
    <location>
        <begin position="138"/>
        <end position="159"/>
    </location>
</feature>
<name>A0A2M3Z3M0_9DIPT</name>
<protein>
    <submittedName>
        <fullName evidence="2">Uncharacterized protein</fullName>
    </submittedName>
</protein>
<keyword evidence="1" id="KW-1133">Transmembrane helix</keyword>
<dbReference type="AlphaFoldDB" id="A0A2M3Z3M0"/>
<reference evidence="2" key="1">
    <citation type="submission" date="2018-01" db="EMBL/GenBank/DDBJ databases">
        <title>An insight into the sialome of Amazonian anophelines.</title>
        <authorList>
            <person name="Ribeiro J.M."/>
            <person name="Scarpassa V."/>
            <person name="Calvo E."/>
        </authorList>
    </citation>
    <scope>NUCLEOTIDE SEQUENCE</scope>
    <source>
        <tissue evidence="2">Salivary glands</tissue>
    </source>
</reference>
<evidence type="ECO:0000313" key="2">
    <source>
        <dbReference type="EMBL" id="MBW23119.1"/>
    </source>
</evidence>
<proteinExistence type="predicted"/>
<evidence type="ECO:0000256" key="1">
    <source>
        <dbReference type="SAM" id="Phobius"/>
    </source>
</evidence>
<feature type="transmembrane region" description="Helical" evidence="1">
    <location>
        <begin position="105"/>
        <end position="132"/>
    </location>
</feature>
<dbReference type="EMBL" id="GGFM01002368">
    <property type="protein sequence ID" value="MBW23119.1"/>
    <property type="molecule type" value="Transcribed_RNA"/>
</dbReference>
<keyword evidence="1" id="KW-0812">Transmembrane</keyword>
<sequence>MSKIFLHFFLQIFLFFFVPKKRIGFLPILRPMTLGKVRVMGLESGTTTSSLAKRSRIFLFTFSSFCFPIFFQIIRASLFVIFFSCFFLVFFTISSCYLPDRLFPYPLLLTHSFIIVSLYICCVYIYICIYIFIYASRFAAFVFLFLLAVFGTCFIMVSLRFSFVCFHLGFTE</sequence>
<keyword evidence="1" id="KW-0472">Membrane</keyword>
<organism evidence="2">
    <name type="scientific">Anopheles braziliensis</name>
    <dbReference type="NCBI Taxonomy" id="58242"/>
    <lineage>
        <taxon>Eukaryota</taxon>
        <taxon>Metazoa</taxon>
        <taxon>Ecdysozoa</taxon>
        <taxon>Arthropoda</taxon>
        <taxon>Hexapoda</taxon>
        <taxon>Insecta</taxon>
        <taxon>Pterygota</taxon>
        <taxon>Neoptera</taxon>
        <taxon>Endopterygota</taxon>
        <taxon>Diptera</taxon>
        <taxon>Nematocera</taxon>
        <taxon>Culicoidea</taxon>
        <taxon>Culicidae</taxon>
        <taxon>Anophelinae</taxon>
        <taxon>Anopheles</taxon>
    </lineage>
</organism>
<accession>A0A2M3Z3M0</accession>
<feature type="transmembrane region" description="Helical" evidence="1">
    <location>
        <begin position="80"/>
        <end position="98"/>
    </location>
</feature>